<name>A0A378U4G5_MYROD</name>
<dbReference type="RefSeq" id="WP_115092712.1">
    <property type="nucleotide sequence ID" value="NZ_CP068107.1"/>
</dbReference>
<dbReference type="EMBL" id="UGQL01000002">
    <property type="protein sequence ID" value="STZ70169.1"/>
    <property type="molecule type" value="Genomic_DNA"/>
</dbReference>
<organism evidence="1 2">
    <name type="scientific">Myroides odoratus</name>
    <name type="common">Flavobacterium odoratum</name>
    <dbReference type="NCBI Taxonomy" id="256"/>
    <lineage>
        <taxon>Bacteria</taxon>
        <taxon>Pseudomonadati</taxon>
        <taxon>Bacteroidota</taxon>
        <taxon>Flavobacteriia</taxon>
        <taxon>Flavobacteriales</taxon>
        <taxon>Flavobacteriaceae</taxon>
        <taxon>Myroides</taxon>
    </lineage>
</organism>
<reference evidence="1 2" key="1">
    <citation type="submission" date="2018-06" db="EMBL/GenBank/DDBJ databases">
        <authorList>
            <consortium name="Pathogen Informatics"/>
            <person name="Doyle S."/>
        </authorList>
    </citation>
    <scope>NUCLEOTIDE SEQUENCE [LARGE SCALE GENOMIC DNA]</scope>
    <source>
        <strain evidence="1 2">NCTC11179</strain>
    </source>
</reference>
<sequence>MNQNLQREMELYEVLRTTANTGYFTPGERIVINQERGYLLSMGSEEELRPYQVNEAIEEKIQALKR</sequence>
<protein>
    <submittedName>
        <fullName evidence="1">Uncharacterized protein</fullName>
    </submittedName>
</protein>
<gene>
    <name evidence="1" type="ORF">NCTC11179_03702</name>
</gene>
<dbReference type="Proteomes" id="UP000255024">
    <property type="component" value="Unassembled WGS sequence"/>
</dbReference>
<evidence type="ECO:0000313" key="1">
    <source>
        <dbReference type="EMBL" id="STZ70169.1"/>
    </source>
</evidence>
<dbReference type="AlphaFoldDB" id="A0A378U4G5"/>
<keyword evidence="2" id="KW-1185">Reference proteome</keyword>
<accession>A0A378U4G5</accession>
<proteinExistence type="predicted"/>
<evidence type="ECO:0000313" key="2">
    <source>
        <dbReference type="Proteomes" id="UP000255024"/>
    </source>
</evidence>